<dbReference type="GO" id="GO:0000177">
    <property type="term" value="C:cytoplasmic exosome (RNase complex)"/>
    <property type="evidence" value="ECO:0007669"/>
    <property type="project" value="TreeGrafter"/>
</dbReference>
<dbReference type="GO" id="GO:0071038">
    <property type="term" value="P:TRAMP-dependent tRNA surveillance pathway"/>
    <property type="evidence" value="ECO:0007669"/>
    <property type="project" value="TreeGrafter"/>
</dbReference>
<evidence type="ECO:0000313" key="13">
    <source>
        <dbReference type="Proteomes" id="UP001054857"/>
    </source>
</evidence>
<dbReference type="PANTHER" id="PTHR11097:SF9">
    <property type="entry name" value="EXOSOME COMPLEX COMPONENT RRP43"/>
    <property type="match status" value="1"/>
</dbReference>
<feature type="domain" description="Exoribonuclease phosphorolytic" evidence="11">
    <location>
        <begin position="93"/>
        <end position="155"/>
    </location>
</feature>
<dbReference type="Pfam" id="PF03725">
    <property type="entry name" value="RNase_PH_C"/>
    <property type="match status" value="1"/>
</dbReference>
<accession>A0AAD3DE56</accession>
<keyword evidence="6" id="KW-0271">Exosome</keyword>
<gene>
    <name evidence="12" type="ORF">Agub_g664</name>
</gene>
<dbReference type="Gene3D" id="3.30.230.70">
    <property type="entry name" value="GHMP Kinase, N-terminal domain"/>
    <property type="match status" value="1"/>
</dbReference>
<dbReference type="GO" id="GO:0071028">
    <property type="term" value="P:nuclear mRNA surveillance"/>
    <property type="evidence" value="ECO:0007669"/>
    <property type="project" value="TreeGrafter"/>
</dbReference>
<name>A0AAD3DE56_9CHLO</name>
<feature type="non-terminal residue" evidence="12">
    <location>
        <position position="182"/>
    </location>
</feature>
<dbReference type="PANTHER" id="PTHR11097">
    <property type="entry name" value="EXOSOME COMPLEX EXONUCLEASE RIBOSOMAL RNA PROCESSING PROTEIN"/>
    <property type="match status" value="1"/>
</dbReference>
<dbReference type="InterPro" id="IPR015847">
    <property type="entry name" value="ExoRNase_PH_dom2"/>
</dbReference>
<protein>
    <recommendedName>
        <fullName evidence="9">Ribosomal RNA-processing protein 43</fullName>
    </recommendedName>
</protein>
<dbReference type="EMBL" id="BMAR01000001">
    <property type="protein sequence ID" value="GFR40110.1"/>
    <property type="molecule type" value="Genomic_DNA"/>
</dbReference>
<dbReference type="InterPro" id="IPR027408">
    <property type="entry name" value="PNPase/RNase_PH_dom_sf"/>
</dbReference>
<evidence type="ECO:0000256" key="8">
    <source>
        <dbReference type="ARBA" id="ARBA00023242"/>
    </source>
</evidence>
<dbReference type="InterPro" id="IPR020568">
    <property type="entry name" value="Ribosomal_Su5_D2-typ_SF"/>
</dbReference>
<evidence type="ECO:0000256" key="1">
    <source>
        <dbReference type="ARBA" id="ARBA00004496"/>
    </source>
</evidence>
<evidence type="ECO:0000313" key="12">
    <source>
        <dbReference type="EMBL" id="GFR40110.1"/>
    </source>
</evidence>
<keyword evidence="8" id="KW-0539">Nucleus</keyword>
<dbReference type="GO" id="GO:0000467">
    <property type="term" value="P:exonucleolytic trimming to generate mature 3'-end of 5.8S rRNA from tricistronic rRNA transcript (SSU-rRNA, 5.8S rRNA, LSU-rRNA)"/>
    <property type="evidence" value="ECO:0007669"/>
    <property type="project" value="TreeGrafter"/>
</dbReference>
<dbReference type="GO" id="GO:0034473">
    <property type="term" value="P:U1 snRNA 3'-end processing"/>
    <property type="evidence" value="ECO:0007669"/>
    <property type="project" value="TreeGrafter"/>
</dbReference>
<dbReference type="GO" id="GO:0071035">
    <property type="term" value="P:nuclear polyadenylation-dependent rRNA catabolic process"/>
    <property type="evidence" value="ECO:0007669"/>
    <property type="project" value="TreeGrafter"/>
</dbReference>
<comment type="similarity">
    <text evidence="3">Belongs to the RNase PH family.</text>
</comment>
<sequence length="182" mass="18562">QLASLCIAEGKAAWRASLDVYILDADGAVLDASLLASLAALRNTRIPAVRNTREGHYVAARGASAAAAAAAGGGGDTGLVAGSPSCIGLFRTPLGVTCCLYRQHLLVDPTADEERLAECAVTVVLDQAGRLQGVYKPGGKVLADAATLVRCTEAARLRHRDLSGLLEESLGQQGATAQAAGP</sequence>
<evidence type="ECO:0000259" key="11">
    <source>
        <dbReference type="Pfam" id="PF03725"/>
    </source>
</evidence>
<evidence type="ECO:0000259" key="10">
    <source>
        <dbReference type="Pfam" id="PF01138"/>
    </source>
</evidence>
<dbReference type="GO" id="GO:0000176">
    <property type="term" value="C:nuclear exosome (RNase complex)"/>
    <property type="evidence" value="ECO:0007669"/>
    <property type="project" value="TreeGrafter"/>
</dbReference>
<evidence type="ECO:0000256" key="9">
    <source>
        <dbReference type="ARBA" id="ARBA00030617"/>
    </source>
</evidence>
<feature type="domain" description="Exoribonuclease phosphorolytic" evidence="10">
    <location>
        <begin position="4"/>
        <end position="47"/>
    </location>
</feature>
<dbReference type="GO" id="GO:0034476">
    <property type="term" value="P:U5 snRNA 3'-end processing"/>
    <property type="evidence" value="ECO:0007669"/>
    <property type="project" value="TreeGrafter"/>
</dbReference>
<dbReference type="InterPro" id="IPR036345">
    <property type="entry name" value="ExoRNase_PH_dom2_sf"/>
</dbReference>
<dbReference type="GO" id="GO:0016075">
    <property type="term" value="P:rRNA catabolic process"/>
    <property type="evidence" value="ECO:0007669"/>
    <property type="project" value="TreeGrafter"/>
</dbReference>
<evidence type="ECO:0000256" key="7">
    <source>
        <dbReference type="ARBA" id="ARBA00022884"/>
    </source>
</evidence>
<keyword evidence="5" id="KW-0698">rRNA processing</keyword>
<dbReference type="GO" id="GO:0035925">
    <property type="term" value="F:mRNA 3'-UTR AU-rich region binding"/>
    <property type="evidence" value="ECO:0007669"/>
    <property type="project" value="TreeGrafter"/>
</dbReference>
<dbReference type="GO" id="GO:0005730">
    <property type="term" value="C:nucleolus"/>
    <property type="evidence" value="ECO:0007669"/>
    <property type="project" value="UniProtKB-SubCell"/>
</dbReference>
<dbReference type="InterPro" id="IPR050590">
    <property type="entry name" value="Exosome_comp_Rrp42_subfam"/>
</dbReference>
<keyword evidence="7" id="KW-0694">RNA-binding</keyword>
<comment type="caution">
    <text evidence="12">The sequence shown here is derived from an EMBL/GenBank/DDBJ whole genome shotgun (WGS) entry which is preliminary data.</text>
</comment>
<dbReference type="Proteomes" id="UP001054857">
    <property type="component" value="Unassembled WGS sequence"/>
</dbReference>
<dbReference type="GO" id="GO:0034475">
    <property type="term" value="P:U4 snRNA 3'-end processing"/>
    <property type="evidence" value="ECO:0007669"/>
    <property type="project" value="TreeGrafter"/>
</dbReference>
<comment type="subcellular location">
    <subcellularLocation>
        <location evidence="1">Cytoplasm</location>
    </subcellularLocation>
    <subcellularLocation>
        <location evidence="2">Nucleus</location>
        <location evidence="2">Nucleolus</location>
    </subcellularLocation>
</comment>
<organism evidence="12 13">
    <name type="scientific">Astrephomene gubernaculifera</name>
    <dbReference type="NCBI Taxonomy" id="47775"/>
    <lineage>
        <taxon>Eukaryota</taxon>
        <taxon>Viridiplantae</taxon>
        <taxon>Chlorophyta</taxon>
        <taxon>core chlorophytes</taxon>
        <taxon>Chlorophyceae</taxon>
        <taxon>CS clade</taxon>
        <taxon>Chlamydomonadales</taxon>
        <taxon>Astrephomenaceae</taxon>
        <taxon>Astrephomene</taxon>
    </lineage>
</organism>
<dbReference type="AlphaFoldDB" id="A0AAD3DE56"/>
<evidence type="ECO:0000256" key="3">
    <source>
        <dbReference type="ARBA" id="ARBA00006678"/>
    </source>
</evidence>
<evidence type="ECO:0000256" key="5">
    <source>
        <dbReference type="ARBA" id="ARBA00022552"/>
    </source>
</evidence>
<reference evidence="12 13" key="1">
    <citation type="journal article" date="2021" name="Sci. Rep.">
        <title>Genome sequencing of the multicellular alga Astrephomene provides insights into convergent evolution of germ-soma differentiation.</title>
        <authorList>
            <person name="Yamashita S."/>
            <person name="Yamamoto K."/>
            <person name="Matsuzaki R."/>
            <person name="Suzuki S."/>
            <person name="Yamaguchi H."/>
            <person name="Hirooka S."/>
            <person name="Minakuchi Y."/>
            <person name="Miyagishima S."/>
            <person name="Kawachi M."/>
            <person name="Toyoda A."/>
            <person name="Nozaki H."/>
        </authorList>
    </citation>
    <scope>NUCLEOTIDE SEQUENCE [LARGE SCALE GENOMIC DNA]</scope>
    <source>
        <strain evidence="12 13">NIES-4017</strain>
    </source>
</reference>
<keyword evidence="13" id="KW-1185">Reference proteome</keyword>
<dbReference type="InterPro" id="IPR001247">
    <property type="entry name" value="ExoRNase_PH_dom1"/>
</dbReference>
<dbReference type="Pfam" id="PF01138">
    <property type="entry name" value="RNase_PH"/>
    <property type="match status" value="1"/>
</dbReference>
<dbReference type="SUPFAM" id="SSF54211">
    <property type="entry name" value="Ribosomal protein S5 domain 2-like"/>
    <property type="match status" value="1"/>
</dbReference>
<keyword evidence="4" id="KW-0963">Cytoplasm</keyword>
<proteinExistence type="inferred from homology"/>
<dbReference type="SUPFAM" id="SSF55666">
    <property type="entry name" value="Ribonuclease PH domain 2-like"/>
    <property type="match status" value="1"/>
</dbReference>
<evidence type="ECO:0000256" key="2">
    <source>
        <dbReference type="ARBA" id="ARBA00004604"/>
    </source>
</evidence>
<evidence type="ECO:0000256" key="6">
    <source>
        <dbReference type="ARBA" id="ARBA00022835"/>
    </source>
</evidence>
<evidence type="ECO:0000256" key="4">
    <source>
        <dbReference type="ARBA" id="ARBA00022490"/>
    </source>
</evidence>